<feature type="domain" description="HTH cro/C1-type" evidence="2">
    <location>
        <begin position="13"/>
        <end position="67"/>
    </location>
</feature>
<sequence>MSEHLPGNLCERLRELREARHLDQYEIADVIHVSRSTYSRIENGTAALNCDALIELAKFYDVPSDYILGIMDSDDKTYYELKELGISVDAAKNLYSGKVDPRVINELLVNEKFISAVSMMSIYFSGVMSEATRVNNNVKDFTYSLLGELVRSGDLPADKEMAELRDGIRLSKEPATQYEIDRIRNAVIAAIKEIREKIDGEAVDIRKERDILDKQIADKVKLEVKKVDWGRKLPEKQRQKKIVEAIKMGMSLDPNMTPEMIEEYTPAIEQIIMTYAKYGK</sequence>
<dbReference type="InterPro" id="IPR001387">
    <property type="entry name" value="Cro/C1-type_HTH"/>
</dbReference>
<accession>A0A1H9KQT4</accession>
<keyword evidence="1 3" id="KW-0238">DNA-binding</keyword>
<dbReference type="GO" id="GO:0003677">
    <property type="term" value="F:DNA binding"/>
    <property type="evidence" value="ECO:0007669"/>
    <property type="project" value="UniProtKB-KW"/>
</dbReference>
<dbReference type="Gene3D" id="1.10.260.40">
    <property type="entry name" value="lambda repressor-like DNA-binding domains"/>
    <property type="match status" value="1"/>
</dbReference>
<dbReference type="PANTHER" id="PTHR46558:SF11">
    <property type="entry name" value="HTH-TYPE TRANSCRIPTIONAL REGULATOR XRE"/>
    <property type="match status" value="1"/>
</dbReference>
<dbReference type="AlphaFoldDB" id="A0A1H9KQT4"/>
<dbReference type="PANTHER" id="PTHR46558">
    <property type="entry name" value="TRACRIPTIONAL REGULATORY PROTEIN-RELATED-RELATED"/>
    <property type="match status" value="1"/>
</dbReference>
<reference evidence="3 4" key="1">
    <citation type="submission" date="2016-10" db="EMBL/GenBank/DDBJ databases">
        <authorList>
            <person name="de Groot N.N."/>
        </authorList>
    </citation>
    <scope>NUCLEOTIDE SEQUENCE [LARGE SCALE GENOMIC DNA]</scope>
    <source>
        <strain evidence="3 4">AR40</strain>
    </source>
</reference>
<dbReference type="EMBL" id="FOGJ01000001">
    <property type="protein sequence ID" value="SER01265.1"/>
    <property type="molecule type" value="Genomic_DNA"/>
</dbReference>
<dbReference type="CDD" id="cd00093">
    <property type="entry name" value="HTH_XRE"/>
    <property type="match status" value="1"/>
</dbReference>
<dbReference type="SMART" id="SM00530">
    <property type="entry name" value="HTH_XRE"/>
    <property type="match status" value="1"/>
</dbReference>
<evidence type="ECO:0000256" key="1">
    <source>
        <dbReference type="ARBA" id="ARBA00023125"/>
    </source>
</evidence>
<evidence type="ECO:0000313" key="4">
    <source>
        <dbReference type="Proteomes" id="UP000182584"/>
    </source>
</evidence>
<evidence type="ECO:0000313" key="3">
    <source>
        <dbReference type="EMBL" id="SER01265.1"/>
    </source>
</evidence>
<dbReference type="OrthoDB" id="9805856at2"/>
<dbReference type="Pfam" id="PF01381">
    <property type="entry name" value="HTH_3"/>
    <property type="match status" value="1"/>
</dbReference>
<organism evidence="3 4">
    <name type="scientific">Butyrivibrio fibrisolvens</name>
    <dbReference type="NCBI Taxonomy" id="831"/>
    <lineage>
        <taxon>Bacteria</taxon>
        <taxon>Bacillati</taxon>
        <taxon>Bacillota</taxon>
        <taxon>Clostridia</taxon>
        <taxon>Lachnospirales</taxon>
        <taxon>Lachnospiraceae</taxon>
        <taxon>Butyrivibrio</taxon>
    </lineage>
</organism>
<dbReference type="RefSeq" id="WP_051192437.1">
    <property type="nucleotide sequence ID" value="NZ_FOGJ01000001.1"/>
</dbReference>
<evidence type="ECO:0000259" key="2">
    <source>
        <dbReference type="PROSITE" id="PS50943"/>
    </source>
</evidence>
<dbReference type="Proteomes" id="UP000182584">
    <property type="component" value="Unassembled WGS sequence"/>
</dbReference>
<dbReference type="SUPFAM" id="SSF47413">
    <property type="entry name" value="lambda repressor-like DNA-binding domains"/>
    <property type="match status" value="1"/>
</dbReference>
<protein>
    <submittedName>
        <fullName evidence="3">DNA-binding transcriptional regulator, XRE-family HTH domain</fullName>
    </submittedName>
</protein>
<dbReference type="PROSITE" id="PS50943">
    <property type="entry name" value="HTH_CROC1"/>
    <property type="match status" value="1"/>
</dbReference>
<proteinExistence type="predicted"/>
<name>A0A1H9KQT4_BUTFI</name>
<gene>
    <name evidence="3" type="ORF">SAMN04487884_101135</name>
</gene>
<dbReference type="InterPro" id="IPR010982">
    <property type="entry name" value="Lambda_DNA-bd_dom_sf"/>
</dbReference>